<accession>A0A6J7HKK5</accession>
<protein>
    <submittedName>
        <fullName evidence="3">Unannotated protein</fullName>
    </submittedName>
</protein>
<evidence type="ECO:0000256" key="1">
    <source>
        <dbReference type="SAM" id="MobiDB-lite"/>
    </source>
</evidence>
<organism evidence="3">
    <name type="scientific">freshwater metagenome</name>
    <dbReference type="NCBI Taxonomy" id="449393"/>
    <lineage>
        <taxon>unclassified sequences</taxon>
        <taxon>metagenomes</taxon>
        <taxon>ecological metagenomes</taxon>
    </lineage>
</organism>
<name>A0A6J7HKK5_9ZZZZ</name>
<evidence type="ECO:0000313" key="3">
    <source>
        <dbReference type="EMBL" id="CAB4919878.1"/>
    </source>
</evidence>
<dbReference type="AlphaFoldDB" id="A0A6J7HKK5"/>
<sequence>MSPRCATAVAHDRSSRRIFAKVRSPSLRSSRSGCFTPTSASIAVVAPEISTSRRSRSTRRPAFRSYSPMPKRCERNVGVMPTGELGGSCSMTTLVKFPAASRLTNGRSRLTPLVRSHSSVHDERSRPDVASSSTSKSGSCVFFHACFTKYCCKPAKNSASPTHATN</sequence>
<dbReference type="EMBL" id="CAFBMO010000109">
    <property type="protein sequence ID" value="CAB4919878.1"/>
    <property type="molecule type" value="Genomic_DNA"/>
</dbReference>
<reference evidence="3" key="1">
    <citation type="submission" date="2020-05" db="EMBL/GenBank/DDBJ databases">
        <authorList>
            <person name="Chiriac C."/>
            <person name="Salcher M."/>
            <person name="Ghai R."/>
            <person name="Kavagutti S V."/>
        </authorList>
    </citation>
    <scope>NUCLEOTIDE SEQUENCE</scope>
</reference>
<dbReference type="EMBL" id="CAEZVB010000125">
    <property type="protein sequence ID" value="CAB4632442.1"/>
    <property type="molecule type" value="Genomic_DNA"/>
</dbReference>
<gene>
    <name evidence="2" type="ORF">UFOPK1908_01551</name>
    <name evidence="3" type="ORF">UFOPK3576_01615</name>
</gene>
<evidence type="ECO:0000313" key="2">
    <source>
        <dbReference type="EMBL" id="CAB4632442.1"/>
    </source>
</evidence>
<feature type="region of interest" description="Disordered" evidence="1">
    <location>
        <begin position="108"/>
        <end position="136"/>
    </location>
</feature>
<proteinExistence type="predicted"/>